<accession>A0A662YNZ1</accession>
<dbReference type="InterPro" id="IPR001452">
    <property type="entry name" value="SH3_domain"/>
</dbReference>
<comment type="caution">
    <text evidence="5">The sequence shown here is derived from an EMBL/GenBank/DDBJ whole genome shotgun (WGS) entry which is preliminary data.</text>
</comment>
<dbReference type="Pfam" id="PF00018">
    <property type="entry name" value="SH3_1"/>
    <property type="match status" value="2"/>
</dbReference>
<dbReference type="PRINTS" id="PR00452">
    <property type="entry name" value="SH3DOMAIN"/>
</dbReference>
<dbReference type="GO" id="GO:0008157">
    <property type="term" value="F:protein phosphatase 1 binding"/>
    <property type="evidence" value="ECO:0007669"/>
    <property type="project" value="TreeGrafter"/>
</dbReference>
<dbReference type="PROSITE" id="PS50002">
    <property type="entry name" value="SH3"/>
    <property type="match status" value="2"/>
</dbReference>
<feature type="compositionally biased region" description="Polar residues" evidence="3">
    <location>
        <begin position="241"/>
        <end position="257"/>
    </location>
</feature>
<dbReference type="SMART" id="SM00326">
    <property type="entry name" value="SH3"/>
    <property type="match status" value="2"/>
</dbReference>
<keyword evidence="1 2" id="KW-0728">SH3 domain</keyword>
<feature type="domain" description="SH3" evidence="4">
    <location>
        <begin position="62"/>
        <end position="127"/>
    </location>
</feature>
<protein>
    <submittedName>
        <fullName evidence="5">E3 ubiquitin-protein ligase SH3RF1</fullName>
    </submittedName>
</protein>
<dbReference type="InterPro" id="IPR036028">
    <property type="entry name" value="SH3-like_dom_sf"/>
</dbReference>
<dbReference type="FunFam" id="2.30.30.40:FF:000063">
    <property type="entry name" value="Putative E3 ubiquitin-protein ligase SH3RF1"/>
    <property type="match status" value="1"/>
</dbReference>
<dbReference type="GO" id="GO:0032436">
    <property type="term" value="P:positive regulation of proteasomal ubiquitin-dependent protein catabolic process"/>
    <property type="evidence" value="ECO:0007669"/>
    <property type="project" value="TreeGrafter"/>
</dbReference>
<feature type="compositionally biased region" description="Polar residues" evidence="3">
    <location>
        <begin position="166"/>
        <end position="176"/>
    </location>
</feature>
<proteinExistence type="predicted"/>
<organism evidence="5 6">
    <name type="scientific">Acipenser ruthenus</name>
    <name type="common">Sterlet sturgeon</name>
    <dbReference type="NCBI Taxonomy" id="7906"/>
    <lineage>
        <taxon>Eukaryota</taxon>
        <taxon>Metazoa</taxon>
        <taxon>Chordata</taxon>
        <taxon>Craniata</taxon>
        <taxon>Vertebrata</taxon>
        <taxon>Euteleostomi</taxon>
        <taxon>Actinopterygii</taxon>
        <taxon>Chondrostei</taxon>
        <taxon>Acipenseriformes</taxon>
        <taxon>Acipenseridae</taxon>
        <taxon>Acipenser</taxon>
    </lineage>
</organism>
<gene>
    <name evidence="5" type="ORF">EOD39_13526</name>
</gene>
<sequence>MVPCARALYNYGGSLPGDLKFKAGDLIILRRQVDGSWYQGDIKGVSGLFPASFVQVINQLPQPPPLCRALYNFEMKEKDQDENKDCLTFRKDDIITLIRRVDENWAEGKLGDKVGIFPVLFSEPNSAAVKILQQGKANGCRSISGNNSSTYLSGCRRIDTRRRSLKQPSMTSTLNRLNRRAPSPESERQAPEISAPVLIGSSNPALVAQFSERSREGSPGFSSQSAGEETGAPLHDGPMQTPMQQTVKPLTSQAAQD</sequence>
<dbReference type="PANTHER" id="PTHR14167:SF60">
    <property type="entry name" value="E3 UBIQUITIN-PROTEIN LIGASE SH3RF2"/>
    <property type="match status" value="1"/>
</dbReference>
<dbReference type="GO" id="GO:0046330">
    <property type="term" value="P:positive regulation of JNK cascade"/>
    <property type="evidence" value="ECO:0007669"/>
    <property type="project" value="TreeGrafter"/>
</dbReference>
<dbReference type="PANTHER" id="PTHR14167">
    <property type="entry name" value="SH3 DOMAIN-CONTAINING"/>
    <property type="match status" value="1"/>
</dbReference>
<name>A0A662YNZ1_ACIRT</name>
<evidence type="ECO:0000256" key="1">
    <source>
        <dbReference type="ARBA" id="ARBA00022443"/>
    </source>
</evidence>
<dbReference type="Gene3D" id="2.30.30.40">
    <property type="entry name" value="SH3 Domains"/>
    <property type="match status" value="2"/>
</dbReference>
<feature type="domain" description="SH3" evidence="4">
    <location>
        <begin position="1"/>
        <end position="59"/>
    </location>
</feature>
<dbReference type="SUPFAM" id="SSF50044">
    <property type="entry name" value="SH3-domain"/>
    <property type="match status" value="2"/>
</dbReference>
<dbReference type="Proteomes" id="UP000289886">
    <property type="component" value="Unassembled WGS sequence"/>
</dbReference>
<dbReference type="GO" id="GO:0016567">
    <property type="term" value="P:protein ubiquitination"/>
    <property type="evidence" value="ECO:0007669"/>
    <property type="project" value="TreeGrafter"/>
</dbReference>
<dbReference type="InterPro" id="IPR050384">
    <property type="entry name" value="Endophilin_SH3RF"/>
</dbReference>
<keyword evidence="6" id="KW-1185">Reference proteome</keyword>
<dbReference type="PRINTS" id="PR00499">
    <property type="entry name" value="P67PHOX"/>
</dbReference>
<dbReference type="GO" id="GO:0005654">
    <property type="term" value="C:nucleoplasm"/>
    <property type="evidence" value="ECO:0007669"/>
    <property type="project" value="TreeGrafter"/>
</dbReference>
<feature type="region of interest" description="Disordered" evidence="3">
    <location>
        <begin position="159"/>
        <end position="257"/>
    </location>
</feature>
<evidence type="ECO:0000259" key="4">
    <source>
        <dbReference type="PROSITE" id="PS50002"/>
    </source>
</evidence>
<reference evidence="5 6" key="1">
    <citation type="submission" date="2019-01" db="EMBL/GenBank/DDBJ databases">
        <title>Draft Genome and Complete Hox-Cluster Characterization of the Sterlet Sturgeon (Acipenser ruthenus).</title>
        <authorList>
            <person name="Wei Q."/>
        </authorList>
    </citation>
    <scope>NUCLEOTIDE SEQUENCE [LARGE SCALE GENOMIC DNA]</scope>
    <source>
        <strain evidence="5">WHYD16114868_AA</strain>
        <tissue evidence="5">Blood</tissue>
    </source>
</reference>
<evidence type="ECO:0000313" key="6">
    <source>
        <dbReference type="Proteomes" id="UP000289886"/>
    </source>
</evidence>
<evidence type="ECO:0000256" key="2">
    <source>
        <dbReference type="PROSITE-ProRule" id="PRU00192"/>
    </source>
</evidence>
<dbReference type="GO" id="GO:0043066">
    <property type="term" value="P:negative regulation of apoptotic process"/>
    <property type="evidence" value="ECO:0007669"/>
    <property type="project" value="TreeGrafter"/>
</dbReference>
<evidence type="ECO:0000256" key="3">
    <source>
        <dbReference type="SAM" id="MobiDB-lite"/>
    </source>
</evidence>
<dbReference type="GO" id="GO:0061630">
    <property type="term" value="F:ubiquitin protein ligase activity"/>
    <property type="evidence" value="ECO:0007669"/>
    <property type="project" value="TreeGrafter"/>
</dbReference>
<dbReference type="EMBL" id="SCEB01000799">
    <property type="protein sequence ID" value="RXM98142.1"/>
    <property type="molecule type" value="Genomic_DNA"/>
</dbReference>
<evidence type="ECO:0000313" key="5">
    <source>
        <dbReference type="EMBL" id="RXM98142.1"/>
    </source>
</evidence>
<dbReference type="AlphaFoldDB" id="A0A662YNZ1"/>